<organism evidence="1 2">
    <name type="scientific">Populus alba x Populus x berolinensis</name>
    <dbReference type="NCBI Taxonomy" id="444605"/>
    <lineage>
        <taxon>Eukaryota</taxon>
        <taxon>Viridiplantae</taxon>
        <taxon>Streptophyta</taxon>
        <taxon>Embryophyta</taxon>
        <taxon>Tracheophyta</taxon>
        <taxon>Spermatophyta</taxon>
        <taxon>Magnoliopsida</taxon>
        <taxon>eudicotyledons</taxon>
        <taxon>Gunneridae</taxon>
        <taxon>Pentapetalae</taxon>
        <taxon>rosids</taxon>
        <taxon>fabids</taxon>
        <taxon>Malpighiales</taxon>
        <taxon>Salicaceae</taxon>
        <taxon>Saliceae</taxon>
        <taxon>Populus</taxon>
    </lineage>
</organism>
<sequence length="68" mass="7937">METHTQVNWVSMFFDHLLESRCLIATSTQDLLHWLLARELQQKSLYSECCDFWESKSIAESLEATLAT</sequence>
<evidence type="ECO:0000313" key="1">
    <source>
        <dbReference type="EMBL" id="KAJ6960164.1"/>
    </source>
</evidence>
<dbReference type="Proteomes" id="UP001164929">
    <property type="component" value="Chromosome 17"/>
</dbReference>
<gene>
    <name evidence="1" type="ORF">NC653_038260</name>
</gene>
<reference evidence="1" key="1">
    <citation type="journal article" date="2023" name="Mol. Ecol. Resour.">
        <title>Chromosome-level genome assembly of a triploid poplar Populus alba 'Berolinensis'.</title>
        <authorList>
            <person name="Chen S."/>
            <person name="Yu Y."/>
            <person name="Wang X."/>
            <person name="Wang S."/>
            <person name="Zhang T."/>
            <person name="Zhou Y."/>
            <person name="He R."/>
            <person name="Meng N."/>
            <person name="Wang Y."/>
            <person name="Liu W."/>
            <person name="Liu Z."/>
            <person name="Liu J."/>
            <person name="Guo Q."/>
            <person name="Huang H."/>
            <person name="Sederoff R.R."/>
            <person name="Wang G."/>
            <person name="Qu G."/>
            <person name="Chen S."/>
        </authorList>
    </citation>
    <scope>NUCLEOTIDE SEQUENCE</scope>
    <source>
        <strain evidence="1">SC-2020</strain>
    </source>
</reference>
<protein>
    <submittedName>
        <fullName evidence="1">Uncharacterized protein</fullName>
    </submittedName>
</protein>
<dbReference type="EMBL" id="JAQIZT010000017">
    <property type="protein sequence ID" value="KAJ6960164.1"/>
    <property type="molecule type" value="Genomic_DNA"/>
</dbReference>
<keyword evidence="2" id="KW-1185">Reference proteome</keyword>
<name>A0AAD6LGP5_9ROSI</name>
<proteinExistence type="predicted"/>
<dbReference type="AlphaFoldDB" id="A0AAD6LGP5"/>
<evidence type="ECO:0000313" key="2">
    <source>
        <dbReference type="Proteomes" id="UP001164929"/>
    </source>
</evidence>
<accession>A0AAD6LGP5</accession>
<comment type="caution">
    <text evidence="1">The sequence shown here is derived from an EMBL/GenBank/DDBJ whole genome shotgun (WGS) entry which is preliminary data.</text>
</comment>